<gene>
    <name evidence="3" type="ORF">NT6N_06390</name>
</gene>
<dbReference type="AlphaFoldDB" id="A0AAT9FHY8"/>
<dbReference type="Pfam" id="PF01182">
    <property type="entry name" value="Glucosamine_iso"/>
    <property type="match status" value="1"/>
</dbReference>
<protein>
    <recommendedName>
        <fullName evidence="1">Glucosamine-6-phosphate deaminase</fullName>
        <ecNumber evidence="1">3.5.99.6</ecNumber>
    </recommendedName>
</protein>
<dbReference type="EMBL" id="AP026866">
    <property type="protein sequence ID" value="BDS05599.1"/>
    <property type="molecule type" value="Genomic_DNA"/>
</dbReference>
<name>A0AAT9FHY8_9BACT</name>
<evidence type="ECO:0000259" key="2">
    <source>
        <dbReference type="Pfam" id="PF01182"/>
    </source>
</evidence>
<dbReference type="PANTHER" id="PTHR42892">
    <property type="entry name" value="GLUCOSAMINE-6-PHOSPHATE DEAMINASE-LIKE PROTEIN BT_0258-RELATED"/>
    <property type="match status" value="1"/>
</dbReference>
<dbReference type="InterPro" id="IPR037171">
    <property type="entry name" value="NagB/RpiA_transferase-like"/>
</dbReference>
<sequence length="250" mass="27244">MNKVPVEIFESPEDAVAKLAAETAELIRENDAAERPTVLGLATGGTPIRYYQELIRLHNELDLSFANVITFNLDEYAGLPREHKESYWQFMHDNLFDHIDIKEENIHIPSGTVAEEDIPAHCEEYEQAIIDAGGIDQQILGIGRTGHIGFNEPGSPQDSLTRAIHLDSITREDAAPAFGGIENVPTSAITMGCGTILSARRLVLLAWGEAKASIVKEAVQGPISDQVSASFLQNHPNAVFYLDEAAASAL</sequence>
<proteinExistence type="predicted"/>
<dbReference type="GO" id="GO:0005975">
    <property type="term" value="P:carbohydrate metabolic process"/>
    <property type="evidence" value="ECO:0007669"/>
    <property type="project" value="InterPro"/>
</dbReference>
<dbReference type="NCBIfam" id="TIGR00502">
    <property type="entry name" value="nagB"/>
    <property type="match status" value="1"/>
</dbReference>
<dbReference type="PANTHER" id="PTHR42892:SF1">
    <property type="entry name" value="GLUCOSAMINE-6-PHOSPHATE ISOMERASE"/>
    <property type="match status" value="1"/>
</dbReference>
<dbReference type="SUPFAM" id="SSF100950">
    <property type="entry name" value="NagB/RpiA/CoA transferase-like"/>
    <property type="match status" value="1"/>
</dbReference>
<dbReference type="KEGG" id="osu:NT6N_06390"/>
<dbReference type="InterPro" id="IPR006148">
    <property type="entry name" value="Glc/Gal-6P_isomerase"/>
</dbReference>
<accession>A0AAT9FHY8</accession>
<dbReference type="Gene3D" id="3.40.50.1360">
    <property type="match status" value="1"/>
</dbReference>
<dbReference type="InterPro" id="IPR052960">
    <property type="entry name" value="GlcN6P_deaminase-like"/>
</dbReference>
<evidence type="ECO:0000313" key="3">
    <source>
        <dbReference type="EMBL" id="BDS05599.1"/>
    </source>
</evidence>
<dbReference type="EC" id="3.5.99.6" evidence="1"/>
<dbReference type="InterPro" id="IPR004547">
    <property type="entry name" value="Glucosamine6P_isomerase"/>
</dbReference>
<dbReference type="GO" id="GO:0004342">
    <property type="term" value="F:glucosamine-6-phosphate deaminase activity"/>
    <property type="evidence" value="ECO:0007669"/>
    <property type="project" value="UniProtKB-UniRule"/>
</dbReference>
<dbReference type="GO" id="GO:0006046">
    <property type="term" value="P:N-acetylglucosamine catabolic process"/>
    <property type="evidence" value="ECO:0007669"/>
    <property type="project" value="UniProtKB-UniRule"/>
</dbReference>
<dbReference type="CDD" id="cd01399">
    <property type="entry name" value="GlcN6P_deaminase"/>
    <property type="match status" value="1"/>
</dbReference>
<feature type="domain" description="Glucosamine/galactosamine-6-phosphate isomerase" evidence="2">
    <location>
        <begin position="11"/>
        <end position="233"/>
    </location>
</feature>
<organism evidence="3">
    <name type="scientific">Oceaniferula spumae</name>
    <dbReference type="NCBI Taxonomy" id="2979115"/>
    <lineage>
        <taxon>Bacteria</taxon>
        <taxon>Pseudomonadati</taxon>
        <taxon>Verrucomicrobiota</taxon>
        <taxon>Verrucomicrobiia</taxon>
        <taxon>Verrucomicrobiales</taxon>
        <taxon>Verrucomicrobiaceae</taxon>
        <taxon>Oceaniferula</taxon>
    </lineage>
</organism>
<reference evidence="3" key="1">
    <citation type="submission" date="2024-07" db="EMBL/GenBank/DDBJ databases">
        <title>Complete genome sequence of Verrucomicrobiaceae bacterium NT6N.</title>
        <authorList>
            <person name="Huang C."/>
            <person name="Takami H."/>
            <person name="Hamasaki K."/>
        </authorList>
    </citation>
    <scope>NUCLEOTIDE SEQUENCE</scope>
    <source>
        <strain evidence="3">NT6N</strain>
    </source>
</reference>
<evidence type="ECO:0000256" key="1">
    <source>
        <dbReference type="NCBIfam" id="TIGR00502"/>
    </source>
</evidence>